<dbReference type="GO" id="GO:0020037">
    <property type="term" value="F:heme binding"/>
    <property type="evidence" value="ECO:0007669"/>
    <property type="project" value="InterPro"/>
</dbReference>
<dbReference type="AlphaFoldDB" id="A0A2P2E977"/>
<evidence type="ECO:0000313" key="10">
    <source>
        <dbReference type="Proteomes" id="UP000245086"/>
    </source>
</evidence>
<keyword evidence="6 8" id="KW-0503">Monooxygenase</keyword>
<comment type="caution">
    <text evidence="9">The sequence shown here is derived from an EMBL/GenBank/DDBJ whole genome shotgun (WGS) entry which is preliminary data.</text>
</comment>
<evidence type="ECO:0000256" key="5">
    <source>
        <dbReference type="ARBA" id="ARBA00023004"/>
    </source>
</evidence>
<evidence type="ECO:0000256" key="8">
    <source>
        <dbReference type="RuleBase" id="RU000461"/>
    </source>
</evidence>
<evidence type="ECO:0000256" key="3">
    <source>
        <dbReference type="ARBA" id="ARBA00022723"/>
    </source>
</evidence>
<dbReference type="PRINTS" id="PR00359">
    <property type="entry name" value="BP450"/>
</dbReference>
<gene>
    <name evidence="9" type="ORF">PbB2_01273</name>
</gene>
<dbReference type="GO" id="GO:0036199">
    <property type="term" value="F:cholest-4-en-3-one 26-monooxygenase activity"/>
    <property type="evidence" value="ECO:0007669"/>
    <property type="project" value="TreeGrafter"/>
</dbReference>
<dbReference type="CDD" id="cd11033">
    <property type="entry name" value="CYP142-like"/>
    <property type="match status" value="1"/>
</dbReference>
<dbReference type="RefSeq" id="WP_108984481.1">
    <property type="nucleotide sequence ID" value="NZ_BFBR01000003.1"/>
</dbReference>
<keyword evidence="3 8" id="KW-0479">Metal-binding</keyword>
<dbReference type="InterPro" id="IPR002397">
    <property type="entry name" value="Cyt_P450_B"/>
</dbReference>
<reference evidence="9" key="1">
    <citation type="journal article" date="2018" name="Genome Announc.">
        <title>Draft Genome Sequence of "Candidatus Phycosocius bacilliformis," an Alphaproteobacterial Ectosymbiont of the Hydrocarbon-Producing Green Alga Botryococcus braunii.</title>
        <authorList>
            <person name="Tanabe Y."/>
            <person name="Yamaguchi H."/>
            <person name="Watanabe M.M."/>
        </authorList>
    </citation>
    <scope>NUCLEOTIDE SEQUENCE [LARGE SCALE GENOMIC DNA]</scope>
    <source>
        <strain evidence="9">BOTRYCO-2</strain>
    </source>
</reference>
<dbReference type="SUPFAM" id="SSF48264">
    <property type="entry name" value="Cytochrome P450"/>
    <property type="match status" value="1"/>
</dbReference>
<dbReference type="Gene3D" id="1.10.630.10">
    <property type="entry name" value="Cytochrome P450"/>
    <property type="match status" value="1"/>
</dbReference>
<keyword evidence="10" id="KW-1185">Reference proteome</keyword>
<evidence type="ECO:0000256" key="1">
    <source>
        <dbReference type="ARBA" id="ARBA00010617"/>
    </source>
</evidence>
<dbReference type="PRINTS" id="PR00385">
    <property type="entry name" value="P450"/>
</dbReference>
<evidence type="ECO:0000256" key="2">
    <source>
        <dbReference type="ARBA" id="ARBA00022617"/>
    </source>
</evidence>
<keyword evidence="5 8" id="KW-0408">Iron</keyword>
<dbReference type="EMBL" id="BFBR01000003">
    <property type="protein sequence ID" value="GBF57605.1"/>
    <property type="molecule type" value="Genomic_DNA"/>
</dbReference>
<dbReference type="GO" id="GO:0005506">
    <property type="term" value="F:iron ion binding"/>
    <property type="evidence" value="ECO:0007669"/>
    <property type="project" value="InterPro"/>
</dbReference>
<evidence type="ECO:0000256" key="4">
    <source>
        <dbReference type="ARBA" id="ARBA00023002"/>
    </source>
</evidence>
<dbReference type="Pfam" id="PF00067">
    <property type="entry name" value="p450"/>
    <property type="match status" value="1"/>
</dbReference>
<dbReference type="InterPro" id="IPR036396">
    <property type="entry name" value="Cyt_P450_sf"/>
</dbReference>
<accession>A0A2P2E977</accession>
<dbReference type="InterPro" id="IPR017972">
    <property type="entry name" value="Cyt_P450_CS"/>
</dbReference>
<sequence>MSHDPILPDDLARAVVSPKTYADQSYMDATFARIRADYPLAKTQMDDFAPFWFVSKHADILEISRQNELFLSGELPTTLTTKTVDAKVRKQTGGSPHLIRTLVQMDAPDHPKYRMMTQAWFMPQNLRKLEDQIRKIARMYVDRMADMGGQCDFLNDIALYFPLRVIMEILGVPEVDEPRMLKLTQELFGAQDPEMNRSGGELQDEQKALADIQAVLMDFFMYFNQITEARRANPTEDVATVIANAKLDGEPIGAFEAVSYYTIVATAGHDTTSSSTAAGMYGLIANPEQFALVKKDPSLIAGLVDESIRWATPVRHFMRSATADYQLRGQTIRKGDWLMLSYPSGNRDEEVFDDPYAFRIDRSPNKHLAFGYGAHLCLGQHLAKLEMRIFWEELLARLKSVEFAGEPKLSEANFVGGLKNLPIRYVMD</sequence>
<evidence type="ECO:0000256" key="7">
    <source>
        <dbReference type="ARBA" id="ARBA00043906"/>
    </source>
</evidence>
<dbReference type="OrthoDB" id="9801155at2"/>
<protein>
    <submittedName>
        <fullName evidence="9">Cytochrome P450-terp</fullName>
    </submittedName>
</protein>
<dbReference type="GO" id="GO:0008395">
    <property type="term" value="F:steroid hydroxylase activity"/>
    <property type="evidence" value="ECO:0007669"/>
    <property type="project" value="TreeGrafter"/>
</dbReference>
<dbReference type="PANTHER" id="PTHR46696">
    <property type="entry name" value="P450, PUTATIVE (EUROFUNG)-RELATED"/>
    <property type="match status" value="1"/>
</dbReference>
<dbReference type="GO" id="GO:0006707">
    <property type="term" value="P:cholesterol catabolic process"/>
    <property type="evidence" value="ECO:0007669"/>
    <property type="project" value="TreeGrafter"/>
</dbReference>
<comment type="function">
    <text evidence="7">Cytochromes P450 are a group of heme-thiolate monooxygenases. They oxidize a variety of structurally unrelated compounds, including steroids, fatty acids, and xenobiotics.</text>
</comment>
<dbReference type="InterPro" id="IPR001128">
    <property type="entry name" value="Cyt_P450"/>
</dbReference>
<dbReference type="Proteomes" id="UP000245086">
    <property type="component" value="Unassembled WGS sequence"/>
</dbReference>
<dbReference type="PROSITE" id="PS00086">
    <property type="entry name" value="CYTOCHROME_P450"/>
    <property type="match status" value="1"/>
</dbReference>
<dbReference type="FunFam" id="1.10.630.10:FF:000018">
    <property type="entry name" value="Cytochrome P450 monooxygenase"/>
    <property type="match status" value="1"/>
</dbReference>
<name>A0A2P2E977_9PROT</name>
<evidence type="ECO:0000313" key="9">
    <source>
        <dbReference type="EMBL" id="GBF57605.1"/>
    </source>
</evidence>
<evidence type="ECO:0000256" key="6">
    <source>
        <dbReference type="ARBA" id="ARBA00023033"/>
    </source>
</evidence>
<organism evidence="9 10">
    <name type="scientific">Candidatus Phycosocius bacilliformis</name>
    <dbReference type="NCBI Taxonomy" id="1445552"/>
    <lineage>
        <taxon>Bacteria</taxon>
        <taxon>Pseudomonadati</taxon>
        <taxon>Pseudomonadota</taxon>
        <taxon>Alphaproteobacteria</taxon>
        <taxon>Caulobacterales</taxon>
        <taxon>Caulobacterales incertae sedis</taxon>
        <taxon>Candidatus Phycosocius</taxon>
    </lineage>
</organism>
<keyword evidence="4 8" id="KW-0560">Oxidoreductase</keyword>
<proteinExistence type="inferred from homology"/>
<comment type="similarity">
    <text evidence="1 8">Belongs to the cytochrome P450 family.</text>
</comment>
<dbReference type="PANTHER" id="PTHR46696:SF4">
    <property type="entry name" value="BIOTIN BIOSYNTHESIS CYTOCHROME P450"/>
    <property type="match status" value="1"/>
</dbReference>
<keyword evidence="2 8" id="KW-0349">Heme</keyword>